<feature type="region of interest" description="Disordered" evidence="1">
    <location>
        <begin position="319"/>
        <end position="378"/>
    </location>
</feature>
<gene>
    <name evidence="3" type="ORF">TrLO_g1781</name>
</gene>
<keyword evidence="2" id="KW-1133">Transmembrane helix</keyword>
<feature type="compositionally biased region" description="Acidic residues" evidence="1">
    <location>
        <begin position="319"/>
        <end position="334"/>
    </location>
</feature>
<feature type="compositionally biased region" description="Low complexity" evidence="1">
    <location>
        <begin position="346"/>
        <end position="362"/>
    </location>
</feature>
<feature type="transmembrane region" description="Helical" evidence="2">
    <location>
        <begin position="246"/>
        <end position="263"/>
    </location>
</feature>
<dbReference type="AlphaFoldDB" id="A0A9W7FT85"/>
<keyword evidence="2" id="KW-0472">Membrane</keyword>
<proteinExistence type="predicted"/>
<reference evidence="4" key="1">
    <citation type="journal article" date="2023" name="Commun. Biol.">
        <title>Genome analysis of Parmales, the sister group of diatoms, reveals the evolutionary specialization of diatoms from phago-mixotrophs to photoautotrophs.</title>
        <authorList>
            <person name="Ban H."/>
            <person name="Sato S."/>
            <person name="Yoshikawa S."/>
            <person name="Yamada K."/>
            <person name="Nakamura Y."/>
            <person name="Ichinomiya M."/>
            <person name="Sato N."/>
            <person name="Blanc-Mathieu R."/>
            <person name="Endo H."/>
            <person name="Kuwata A."/>
            <person name="Ogata H."/>
        </authorList>
    </citation>
    <scope>NUCLEOTIDE SEQUENCE [LARGE SCALE GENOMIC DNA]</scope>
    <source>
        <strain evidence="4">NIES 3700</strain>
    </source>
</reference>
<feature type="transmembrane region" description="Helical" evidence="2">
    <location>
        <begin position="283"/>
        <end position="304"/>
    </location>
</feature>
<evidence type="ECO:0008006" key="5">
    <source>
        <dbReference type="Google" id="ProtNLM"/>
    </source>
</evidence>
<name>A0A9W7FT85_9STRA</name>
<accession>A0A9W7FT85</accession>
<feature type="compositionally biased region" description="Basic and acidic residues" evidence="1">
    <location>
        <begin position="335"/>
        <end position="344"/>
    </location>
</feature>
<feature type="transmembrane region" description="Helical" evidence="2">
    <location>
        <begin position="33"/>
        <end position="54"/>
    </location>
</feature>
<feature type="transmembrane region" description="Helical" evidence="2">
    <location>
        <begin position="120"/>
        <end position="140"/>
    </location>
</feature>
<protein>
    <recommendedName>
        <fullName evidence="5">Transmembrane protein</fullName>
    </recommendedName>
</protein>
<evidence type="ECO:0000256" key="2">
    <source>
        <dbReference type="SAM" id="Phobius"/>
    </source>
</evidence>
<feature type="transmembrane region" description="Helical" evidence="2">
    <location>
        <begin position="199"/>
        <end position="225"/>
    </location>
</feature>
<dbReference type="Proteomes" id="UP001165122">
    <property type="component" value="Unassembled WGS sequence"/>
</dbReference>
<keyword evidence="2" id="KW-0812">Transmembrane</keyword>
<dbReference type="EMBL" id="BRXW01000307">
    <property type="protein sequence ID" value="GMI17819.1"/>
    <property type="molecule type" value="Genomic_DNA"/>
</dbReference>
<sequence>MATIISRDSADPPPPLPPSPAIHSHDIQALSPFYDVICFLTSFTAPYFCIFYAYTGYQPPVQAACCCLQFFMRQRNESPGYMFLLSTSFFCLTDLSEVMLCVGNAKADRRDGSNIFMEYLPIHFVRSIVWIVCYKILLLVRRQISKLSSEDLNDFLIERVLIQGGSGLIPILLLTFESFSCILESDETNIAGCEKNVVVQIILGSFFTLYMIMTVLSGMIPKHVLARHTLRMEEVALFGSMSLQRQVECFCILVSTFCAIFLLANLDHGRNESSSGEAVDGSIVMTVGGVGFCCLVFMIFWNAVTITLDLRLLNDEEGGVEGEEEEKMEEEEKEEGEKKPKEDTPSTVTVSTVSRTRARAVSQINNPPPLVSEVGDAI</sequence>
<feature type="transmembrane region" description="Helical" evidence="2">
    <location>
        <begin position="160"/>
        <end position="179"/>
    </location>
</feature>
<comment type="caution">
    <text evidence="3">The sequence shown here is derived from an EMBL/GenBank/DDBJ whole genome shotgun (WGS) entry which is preliminary data.</text>
</comment>
<feature type="transmembrane region" description="Helical" evidence="2">
    <location>
        <begin position="81"/>
        <end position="100"/>
    </location>
</feature>
<evidence type="ECO:0000313" key="3">
    <source>
        <dbReference type="EMBL" id="GMI17819.1"/>
    </source>
</evidence>
<dbReference type="OrthoDB" id="205879at2759"/>
<keyword evidence="4" id="KW-1185">Reference proteome</keyword>
<evidence type="ECO:0000313" key="4">
    <source>
        <dbReference type="Proteomes" id="UP001165122"/>
    </source>
</evidence>
<organism evidence="3 4">
    <name type="scientific">Triparma laevis f. longispina</name>
    <dbReference type="NCBI Taxonomy" id="1714387"/>
    <lineage>
        <taxon>Eukaryota</taxon>
        <taxon>Sar</taxon>
        <taxon>Stramenopiles</taxon>
        <taxon>Ochrophyta</taxon>
        <taxon>Bolidophyceae</taxon>
        <taxon>Parmales</taxon>
        <taxon>Triparmaceae</taxon>
        <taxon>Triparma</taxon>
    </lineage>
</organism>
<evidence type="ECO:0000256" key="1">
    <source>
        <dbReference type="SAM" id="MobiDB-lite"/>
    </source>
</evidence>